<sequence>MKYPVLLLVTTLLLTGHICQAQNTAAFNKALADSLNTWKDVDQIAANIPSGKYKELSREAWQHYKDSVFGNHKEIMENIFNRYGFPGYDLVGKDGSHHYWLMVQHCDKWPAFQEKVLTAMKKQVDKKNASPSDYAYLTDRVLLNTGRKQIYATQVTYNTDSCQALPRPTQDSLLINVHRKEMGLGSIEEYLNTMSSMHFEMNKTVYEQKGITKAKLYAIKQ</sequence>
<dbReference type="Proteomes" id="UP000263900">
    <property type="component" value="Chromosome"/>
</dbReference>
<keyword evidence="3" id="KW-1185">Reference proteome</keyword>
<keyword evidence="1" id="KW-0732">Signal</keyword>
<evidence type="ECO:0000313" key="2">
    <source>
        <dbReference type="EMBL" id="AXY72973.1"/>
    </source>
</evidence>
<feature type="signal peptide" evidence="1">
    <location>
        <begin position="1"/>
        <end position="21"/>
    </location>
</feature>
<feature type="chain" id="PRO_5017657306" evidence="1">
    <location>
        <begin position="22"/>
        <end position="221"/>
    </location>
</feature>
<dbReference type="AlphaFoldDB" id="A0A3B7MI35"/>
<evidence type="ECO:0000313" key="3">
    <source>
        <dbReference type="Proteomes" id="UP000263900"/>
    </source>
</evidence>
<dbReference type="RefSeq" id="WP_119048811.1">
    <property type="nucleotide sequence ID" value="NZ_CP032157.1"/>
</dbReference>
<evidence type="ECO:0000256" key="1">
    <source>
        <dbReference type="SAM" id="SignalP"/>
    </source>
</evidence>
<accession>A0A3B7MI35</accession>
<proteinExistence type="predicted"/>
<dbReference type="OrthoDB" id="1164858at2"/>
<dbReference type="EMBL" id="CP032157">
    <property type="protein sequence ID" value="AXY72973.1"/>
    <property type="molecule type" value="Genomic_DNA"/>
</dbReference>
<dbReference type="KEGG" id="pseg:D3H65_02875"/>
<reference evidence="2 3" key="1">
    <citation type="submission" date="2018-09" db="EMBL/GenBank/DDBJ databases">
        <title>Genome sequencing of strain 6GH32-13.</title>
        <authorList>
            <person name="Weon H.-Y."/>
            <person name="Heo J."/>
            <person name="Kwon S.-W."/>
        </authorList>
    </citation>
    <scope>NUCLEOTIDE SEQUENCE [LARGE SCALE GENOMIC DNA]</scope>
    <source>
        <strain evidence="2 3">5GH32-13</strain>
    </source>
</reference>
<gene>
    <name evidence="2" type="ORF">D3H65_02875</name>
</gene>
<dbReference type="InterPro" id="IPR046732">
    <property type="entry name" value="DUF6624"/>
</dbReference>
<dbReference type="Pfam" id="PF20329">
    <property type="entry name" value="DUF6624"/>
    <property type="match status" value="1"/>
</dbReference>
<organism evidence="2 3">
    <name type="scientific">Paraflavitalea soli</name>
    <dbReference type="NCBI Taxonomy" id="2315862"/>
    <lineage>
        <taxon>Bacteria</taxon>
        <taxon>Pseudomonadati</taxon>
        <taxon>Bacteroidota</taxon>
        <taxon>Chitinophagia</taxon>
        <taxon>Chitinophagales</taxon>
        <taxon>Chitinophagaceae</taxon>
        <taxon>Paraflavitalea</taxon>
    </lineage>
</organism>
<name>A0A3B7MI35_9BACT</name>
<protein>
    <submittedName>
        <fullName evidence="2">Uncharacterized protein</fullName>
    </submittedName>
</protein>